<feature type="compositionally biased region" description="Basic residues" evidence="10">
    <location>
        <begin position="395"/>
        <end position="412"/>
    </location>
</feature>
<dbReference type="Pfam" id="PF00254">
    <property type="entry name" value="FKBP_C"/>
    <property type="match status" value="1"/>
</dbReference>
<dbReference type="PROSITE" id="PS51257">
    <property type="entry name" value="PROKAR_LIPOPROTEIN"/>
    <property type="match status" value="1"/>
</dbReference>
<keyword evidence="8 9" id="KW-0413">Isomerase</keyword>
<feature type="region of interest" description="Disordered" evidence="10">
    <location>
        <begin position="386"/>
        <end position="412"/>
    </location>
</feature>
<evidence type="ECO:0000259" key="12">
    <source>
        <dbReference type="PROSITE" id="PS50059"/>
    </source>
</evidence>
<evidence type="ECO:0000256" key="5">
    <source>
        <dbReference type="ARBA" id="ARBA00022490"/>
    </source>
</evidence>
<comment type="caution">
    <text evidence="13">The sequence shown here is derived from an EMBL/GenBank/DDBJ whole genome shotgun (WGS) entry which is preliminary data.</text>
</comment>
<name>A0A150IX44_9EURY</name>
<dbReference type="GO" id="GO:0005737">
    <property type="term" value="C:cytoplasm"/>
    <property type="evidence" value="ECO:0007669"/>
    <property type="project" value="UniProtKB-SubCell"/>
</dbReference>
<dbReference type="Proteomes" id="UP000075578">
    <property type="component" value="Unassembled WGS sequence"/>
</dbReference>
<dbReference type="EMBL" id="LNGD01000101">
    <property type="protein sequence ID" value="KYC49543.1"/>
    <property type="molecule type" value="Genomic_DNA"/>
</dbReference>
<organism evidence="13 14">
    <name type="scientific">Candidatus Methanofastidiosum methylothiophilum</name>
    <dbReference type="NCBI Taxonomy" id="1705564"/>
    <lineage>
        <taxon>Archaea</taxon>
        <taxon>Methanobacteriati</taxon>
        <taxon>Methanobacteriota</taxon>
        <taxon>Stenosarchaea group</taxon>
        <taxon>Candidatus Methanofastidiosia</taxon>
        <taxon>Candidatus Methanofastidiosales</taxon>
        <taxon>Candidatus Methanofastidiosaceae</taxon>
        <taxon>Candidatus Methanofastidiosum</taxon>
    </lineage>
</organism>
<feature type="transmembrane region" description="Helical" evidence="11">
    <location>
        <begin position="326"/>
        <end position="348"/>
    </location>
</feature>
<keyword evidence="5" id="KW-0963">Cytoplasm</keyword>
<evidence type="ECO:0000256" key="8">
    <source>
        <dbReference type="ARBA" id="ARBA00023235"/>
    </source>
</evidence>
<keyword evidence="7" id="KW-0143">Chaperone</keyword>
<dbReference type="PROSITE" id="PS50059">
    <property type="entry name" value="FKBP_PPIASE"/>
    <property type="match status" value="1"/>
</dbReference>
<evidence type="ECO:0000256" key="7">
    <source>
        <dbReference type="ARBA" id="ARBA00023186"/>
    </source>
</evidence>
<dbReference type="InterPro" id="IPR046357">
    <property type="entry name" value="PPIase_dom_sf"/>
</dbReference>
<proteinExistence type="inferred from homology"/>
<evidence type="ECO:0000256" key="3">
    <source>
        <dbReference type="ARBA" id="ARBA00006577"/>
    </source>
</evidence>
<evidence type="ECO:0000256" key="10">
    <source>
        <dbReference type="SAM" id="MobiDB-lite"/>
    </source>
</evidence>
<gene>
    <name evidence="13" type="ORF">AMQ74_01413</name>
</gene>
<dbReference type="InterPro" id="IPR001179">
    <property type="entry name" value="PPIase_FKBP_dom"/>
</dbReference>
<evidence type="ECO:0000256" key="2">
    <source>
        <dbReference type="ARBA" id="ARBA00004496"/>
    </source>
</evidence>
<evidence type="ECO:0000256" key="11">
    <source>
        <dbReference type="SAM" id="Phobius"/>
    </source>
</evidence>
<dbReference type="GO" id="GO:0003755">
    <property type="term" value="F:peptidyl-prolyl cis-trans isomerase activity"/>
    <property type="evidence" value="ECO:0007669"/>
    <property type="project" value="UniProtKB-KW"/>
</dbReference>
<dbReference type="SUPFAM" id="SSF54534">
    <property type="entry name" value="FKBP-like"/>
    <property type="match status" value="2"/>
</dbReference>
<accession>A0A150IX44</accession>
<feature type="domain" description="PPIase FKBP-type" evidence="12">
    <location>
        <begin position="29"/>
        <end position="132"/>
    </location>
</feature>
<evidence type="ECO:0000256" key="1">
    <source>
        <dbReference type="ARBA" id="ARBA00000971"/>
    </source>
</evidence>
<evidence type="ECO:0000256" key="9">
    <source>
        <dbReference type="PROSITE-ProRule" id="PRU00277"/>
    </source>
</evidence>
<comment type="similarity">
    <text evidence="3">Belongs to the FKBP-type PPIase family.</text>
</comment>
<dbReference type="PANTHER" id="PTHR47861">
    <property type="entry name" value="FKBP-TYPE PEPTIDYL-PROLYL CIS-TRANS ISOMERASE SLYD"/>
    <property type="match status" value="1"/>
</dbReference>
<evidence type="ECO:0000313" key="14">
    <source>
        <dbReference type="Proteomes" id="UP000075578"/>
    </source>
</evidence>
<keyword evidence="6 9" id="KW-0697">Rotamase</keyword>
<evidence type="ECO:0000256" key="4">
    <source>
        <dbReference type="ARBA" id="ARBA00013194"/>
    </source>
</evidence>
<reference evidence="13 14" key="1">
    <citation type="journal article" date="2016" name="ISME J.">
        <title>Chasing the elusive Euryarchaeota class WSA2: genomes reveal a uniquely fastidious methyl-reducing methanogen.</title>
        <authorList>
            <person name="Nobu M.K."/>
            <person name="Narihiro T."/>
            <person name="Kuroda K."/>
            <person name="Mei R."/>
            <person name="Liu W.T."/>
        </authorList>
    </citation>
    <scope>NUCLEOTIDE SEQUENCE [LARGE SCALE GENOMIC DNA]</scope>
    <source>
        <strain evidence="13">U1lsi0528_Bin089</strain>
    </source>
</reference>
<keyword evidence="11" id="KW-0812">Transmembrane</keyword>
<keyword evidence="11" id="KW-1133">Transmembrane helix</keyword>
<comment type="subcellular location">
    <subcellularLocation>
        <location evidence="2">Cytoplasm</location>
    </subcellularLocation>
</comment>
<protein>
    <recommendedName>
        <fullName evidence="4 9">peptidylprolyl isomerase</fullName>
        <ecNumber evidence="4 9">5.2.1.8</ecNumber>
    </recommendedName>
</protein>
<comment type="catalytic activity">
    <reaction evidence="1 9">
        <text>[protein]-peptidylproline (omega=180) = [protein]-peptidylproline (omega=0)</text>
        <dbReference type="Rhea" id="RHEA:16237"/>
        <dbReference type="Rhea" id="RHEA-COMP:10747"/>
        <dbReference type="Rhea" id="RHEA-COMP:10748"/>
        <dbReference type="ChEBI" id="CHEBI:83833"/>
        <dbReference type="ChEBI" id="CHEBI:83834"/>
        <dbReference type="EC" id="5.2.1.8"/>
    </reaction>
</comment>
<dbReference type="Gene3D" id="3.10.50.40">
    <property type="match status" value="2"/>
</dbReference>
<keyword evidence="11" id="KW-0472">Membrane</keyword>
<sequence length="412" mass="46107">MRKYLFTIFLMALLLLSAGCAIEKKVEKGDTVKVDYIGKLQDGTVFDTSLLQEAKNAGIYNEGRIYEPLTVNVGDGSTIPGFENGLIGMKEGETKNIAIPPEQAYGVADPNLVLSLPRVIEEVPKVQELTRFEEIPRTFQATVSAFVNRYQKQPTVGMIIQLTDWPGKVVQVTGTDVVIEHEPEIGKTITNEATTFTVTEVTNDKVILRYDPKVGDLLPVEYGDLMVLELTETTMKVEALPQKQIETPYGVANVIESGDKYLLKLNPKVGETIVIQNQAGEIVQVTTDNFIVDFNHPLAGETLYFTVTTLTIDKGEESNFFEKYRLFIFGSLLIVVFAVAYLVMTKFYSKEDKETKKKVTKKKAVIEEEGMNGELKELATTVEEVEKKLDTKKETKPKKPKAKKKTSKKKKE</sequence>
<dbReference type="GO" id="GO:0042026">
    <property type="term" value="P:protein refolding"/>
    <property type="evidence" value="ECO:0007669"/>
    <property type="project" value="UniProtKB-ARBA"/>
</dbReference>
<dbReference type="AlphaFoldDB" id="A0A150IX44"/>
<evidence type="ECO:0000313" key="13">
    <source>
        <dbReference type="EMBL" id="KYC49543.1"/>
    </source>
</evidence>
<dbReference type="PANTHER" id="PTHR47861:SF3">
    <property type="entry name" value="FKBP-TYPE PEPTIDYL-PROLYL CIS-TRANS ISOMERASE SLYD"/>
    <property type="match status" value="1"/>
</dbReference>
<dbReference type="PATRIC" id="fig|1705564.3.peg.1483"/>
<evidence type="ECO:0000256" key="6">
    <source>
        <dbReference type="ARBA" id="ARBA00023110"/>
    </source>
</evidence>
<dbReference type="EC" id="5.2.1.8" evidence="4 9"/>